<dbReference type="AlphaFoldDB" id="A0A090S4T7"/>
<sequence length="57" mass="6716">MKTLNINTIRFDIKPLNVEDHQTVNLTFSIWFRANNCTMQNPPDVNYLQARHPHSGY</sequence>
<dbReference type="STRING" id="990268.JCM19235_4713"/>
<accession>A0A090S4T7</accession>
<protein>
    <submittedName>
        <fullName evidence="1">Uncharacterized protein</fullName>
    </submittedName>
</protein>
<keyword evidence="2" id="KW-1185">Reference proteome</keyword>
<comment type="caution">
    <text evidence="1">The sequence shown here is derived from an EMBL/GenBank/DDBJ whole genome shotgun (WGS) entry which is preliminary data.</text>
</comment>
<name>A0A090S4T7_9VIBR</name>
<evidence type="ECO:0000313" key="2">
    <source>
        <dbReference type="Proteomes" id="UP000029228"/>
    </source>
</evidence>
<organism evidence="1 2">
    <name type="scientific">Vibrio maritimus</name>
    <dbReference type="NCBI Taxonomy" id="990268"/>
    <lineage>
        <taxon>Bacteria</taxon>
        <taxon>Pseudomonadati</taxon>
        <taxon>Pseudomonadota</taxon>
        <taxon>Gammaproteobacteria</taxon>
        <taxon>Vibrionales</taxon>
        <taxon>Vibrionaceae</taxon>
        <taxon>Vibrio</taxon>
    </lineage>
</organism>
<evidence type="ECO:0000313" key="1">
    <source>
        <dbReference type="EMBL" id="GAL22755.1"/>
    </source>
</evidence>
<dbReference type="EMBL" id="BBMR01000015">
    <property type="protein sequence ID" value="GAL22755.1"/>
    <property type="molecule type" value="Genomic_DNA"/>
</dbReference>
<proteinExistence type="predicted"/>
<reference evidence="1 2" key="1">
    <citation type="submission" date="2014-09" db="EMBL/GenBank/DDBJ databases">
        <title>Vibrio maritimus JCM 19235. (C45) whole genome shotgun sequence.</title>
        <authorList>
            <person name="Sawabe T."/>
            <person name="Meirelles P."/>
            <person name="Nakanishi M."/>
            <person name="Sayaka M."/>
            <person name="Hattori M."/>
            <person name="Ohkuma M."/>
        </authorList>
    </citation>
    <scope>NUCLEOTIDE SEQUENCE [LARGE SCALE GENOMIC DNA]</scope>
    <source>
        <strain evidence="2">JCM19235</strain>
    </source>
</reference>
<gene>
    <name evidence="1" type="ORF">JCM19235_4713</name>
</gene>
<dbReference type="Proteomes" id="UP000029228">
    <property type="component" value="Unassembled WGS sequence"/>
</dbReference>